<dbReference type="InterPro" id="IPR055411">
    <property type="entry name" value="LRR_FXL15/At3g58940/PEG3-like"/>
</dbReference>
<dbReference type="PANTHER" id="PTHR31900:SF30">
    <property type="entry name" value="SUPERFAMILY PROTEIN, PUTATIVE-RELATED"/>
    <property type="match status" value="1"/>
</dbReference>
<accession>A0ABC9ANE7</accession>
<reference evidence="3 4" key="2">
    <citation type="submission" date="2024-10" db="EMBL/GenBank/DDBJ databases">
        <authorList>
            <person name="Ryan C."/>
        </authorList>
    </citation>
    <scope>NUCLEOTIDE SEQUENCE [LARGE SCALE GENOMIC DNA]</scope>
</reference>
<dbReference type="InterPro" id="IPR050232">
    <property type="entry name" value="FBL13/AtMIF1-like"/>
</dbReference>
<keyword evidence="4" id="KW-1185">Reference proteome</keyword>
<sequence length="665" mass="72026">MTQSTRLDLDPIIVLRYDMTDADGSNSGALAAGGDRLSRLGDATLGHILSFLPAVEATRAAALSRRWRHVFPAVHTLSFRESERPLSMGYQWFELCDECGHRDPDRVLPPRLVAGVGAALFGRHRGTRAAAAAVPLRALRVAFDEFGYQGGGVARKAIDGWLSYAAYHAASDGLEIDLRLDAGEPACTRPYALLPPGLLDAEDGGGDQDLAPGHVIDTDADPGLDDDRRDDQTMDSYYTEASSGSRSPASDQTMDRDDYTDASSGSRSPVGDQTMDGGDDYTEASSESRSPAGDQTMDGDNYTEASTEAAGGEPYLWWKAGGGYPIYITPKSLFTCAALRSLRLGSCGLDLPTAIALPSLVTMQLTRVIGRTGAIRRLVAACPRLADLTLEACSGDLIELSVPGGTRLRRLALRCCHDLAAIAVGDSSELRAFEYRGAVPEPEFLTMHGSPRKIKLCTIDLCGQERAGTPDLGNLMHFIRLFAGVERLHLTSARLGCSIGRGVFSSSALEFPAFPALRNLELTGMLPGDDTAAITVVTRILERTPSLETLSLIFLPEPHPVATNSYMNAEETRHAAHKLRYDRHAALAVLGVDIPCLRERMREINLVHYQGAMAQRMLAKFLLRNALVVNEVWCEFARGPLSIQTKLMGEIKGWVLNKSTQTIFC</sequence>
<name>A0ABC9ANE7_9POAL</name>
<dbReference type="SUPFAM" id="SSF52047">
    <property type="entry name" value="RNI-like"/>
    <property type="match status" value="1"/>
</dbReference>
<organism evidence="3 4">
    <name type="scientific">Urochloa decumbens</name>
    <dbReference type="NCBI Taxonomy" id="240449"/>
    <lineage>
        <taxon>Eukaryota</taxon>
        <taxon>Viridiplantae</taxon>
        <taxon>Streptophyta</taxon>
        <taxon>Embryophyta</taxon>
        <taxon>Tracheophyta</taxon>
        <taxon>Spermatophyta</taxon>
        <taxon>Magnoliopsida</taxon>
        <taxon>Liliopsida</taxon>
        <taxon>Poales</taxon>
        <taxon>Poaceae</taxon>
        <taxon>PACMAD clade</taxon>
        <taxon>Panicoideae</taxon>
        <taxon>Panicodae</taxon>
        <taxon>Paniceae</taxon>
        <taxon>Melinidinae</taxon>
        <taxon>Urochloa</taxon>
    </lineage>
</organism>
<evidence type="ECO:0000256" key="1">
    <source>
        <dbReference type="SAM" id="MobiDB-lite"/>
    </source>
</evidence>
<evidence type="ECO:0000259" key="2">
    <source>
        <dbReference type="Pfam" id="PF24758"/>
    </source>
</evidence>
<dbReference type="Proteomes" id="UP001497457">
    <property type="component" value="Chromosome 21rd"/>
</dbReference>
<feature type="domain" description="F-box/LRR-repeat protein 15/At3g58940/PEG3-like LRR" evidence="2">
    <location>
        <begin position="329"/>
        <end position="431"/>
    </location>
</feature>
<dbReference type="AlphaFoldDB" id="A0ABC9ANE7"/>
<dbReference type="SUPFAM" id="SSF81383">
    <property type="entry name" value="F-box domain"/>
    <property type="match status" value="1"/>
</dbReference>
<feature type="compositionally biased region" description="Polar residues" evidence="1">
    <location>
        <begin position="239"/>
        <end position="252"/>
    </location>
</feature>
<evidence type="ECO:0000313" key="4">
    <source>
        <dbReference type="Proteomes" id="UP001497457"/>
    </source>
</evidence>
<proteinExistence type="predicted"/>
<dbReference type="PANTHER" id="PTHR31900">
    <property type="entry name" value="F-BOX/RNI SUPERFAMILY PROTEIN-RELATED"/>
    <property type="match status" value="1"/>
</dbReference>
<evidence type="ECO:0000313" key="3">
    <source>
        <dbReference type="EMBL" id="CAL4979122.1"/>
    </source>
</evidence>
<dbReference type="Pfam" id="PF24758">
    <property type="entry name" value="LRR_At5g56370"/>
    <property type="match status" value="1"/>
</dbReference>
<dbReference type="InterPro" id="IPR036047">
    <property type="entry name" value="F-box-like_dom_sf"/>
</dbReference>
<dbReference type="EMBL" id="OZ075131">
    <property type="protein sequence ID" value="CAL4979122.1"/>
    <property type="molecule type" value="Genomic_DNA"/>
</dbReference>
<dbReference type="Gene3D" id="3.80.10.10">
    <property type="entry name" value="Ribonuclease Inhibitor"/>
    <property type="match status" value="1"/>
</dbReference>
<protein>
    <recommendedName>
        <fullName evidence="2">F-box/LRR-repeat protein 15/At3g58940/PEG3-like LRR domain-containing protein</fullName>
    </recommendedName>
</protein>
<gene>
    <name evidence="3" type="ORF">URODEC1_LOCUS55121</name>
</gene>
<feature type="region of interest" description="Disordered" evidence="1">
    <location>
        <begin position="198"/>
        <end position="306"/>
    </location>
</feature>
<dbReference type="InterPro" id="IPR032675">
    <property type="entry name" value="LRR_dom_sf"/>
</dbReference>
<reference evidence="4" key="1">
    <citation type="submission" date="2024-06" db="EMBL/GenBank/DDBJ databases">
        <authorList>
            <person name="Ryan C."/>
        </authorList>
    </citation>
    <scope>NUCLEOTIDE SEQUENCE [LARGE SCALE GENOMIC DNA]</scope>
</reference>